<dbReference type="InterPro" id="IPR027795">
    <property type="entry name" value="CASTOR_ACT_dom"/>
</dbReference>
<feature type="binding site" evidence="14">
    <location>
        <begin position="212"/>
        <end position="213"/>
    </location>
    <ligand>
        <name>ATP</name>
        <dbReference type="ChEBI" id="CHEBI:30616"/>
    </ligand>
</feature>
<keyword evidence="9 15" id="KW-0418">Kinase</keyword>
<comment type="pathway">
    <text evidence="2 16">Amino-acid biosynthesis; L-lysine biosynthesis via DAP pathway; (S)-tetrahydrodipicolinate from L-aspartate: step 1/4.</text>
</comment>
<dbReference type="Pfam" id="PF13840">
    <property type="entry name" value="ACT_7"/>
    <property type="match status" value="1"/>
</dbReference>
<dbReference type="InterPro" id="IPR005260">
    <property type="entry name" value="Asp_kin_monofn"/>
</dbReference>
<dbReference type="PIRSF" id="PIRSF000726">
    <property type="entry name" value="Asp_kin"/>
    <property type="match status" value="1"/>
</dbReference>
<evidence type="ECO:0000256" key="10">
    <source>
        <dbReference type="ARBA" id="ARBA00022840"/>
    </source>
</evidence>
<evidence type="ECO:0000256" key="15">
    <source>
        <dbReference type="RuleBase" id="RU003448"/>
    </source>
</evidence>
<evidence type="ECO:0000256" key="6">
    <source>
        <dbReference type="ARBA" id="ARBA00022605"/>
    </source>
</evidence>
<evidence type="ECO:0000256" key="14">
    <source>
        <dbReference type="PIRSR" id="PIRSR000726-1"/>
    </source>
</evidence>
<dbReference type="PANTHER" id="PTHR21499">
    <property type="entry name" value="ASPARTATE KINASE"/>
    <property type="match status" value="1"/>
</dbReference>
<dbReference type="Gene3D" id="3.40.1160.10">
    <property type="entry name" value="Acetylglutamate kinase-like"/>
    <property type="match status" value="1"/>
</dbReference>
<keyword evidence="12" id="KW-0457">Lysine biosynthesis</keyword>
<gene>
    <name evidence="19" type="primary">dapG</name>
    <name evidence="19" type="ORF">GOQ27_15605</name>
</gene>
<dbReference type="EMBL" id="WSFT01000053">
    <property type="protein sequence ID" value="MBS4539901.1"/>
    <property type="molecule type" value="Genomic_DNA"/>
</dbReference>
<dbReference type="SUPFAM" id="SSF55021">
    <property type="entry name" value="ACT-like"/>
    <property type="match status" value="2"/>
</dbReference>
<dbReference type="SUPFAM" id="SSF53633">
    <property type="entry name" value="Carbamate kinase-like"/>
    <property type="match status" value="1"/>
</dbReference>
<dbReference type="AlphaFoldDB" id="A0A942Z7U4"/>
<dbReference type="Proteomes" id="UP000724672">
    <property type="component" value="Unassembled WGS sequence"/>
</dbReference>
<dbReference type="Pfam" id="PF00696">
    <property type="entry name" value="AA_kinase"/>
    <property type="match status" value="1"/>
</dbReference>
<dbReference type="EC" id="2.7.2.4" evidence="15"/>
<dbReference type="GO" id="GO:0019877">
    <property type="term" value="P:diaminopimelate biosynthetic process"/>
    <property type="evidence" value="ECO:0007669"/>
    <property type="project" value="UniProtKB-KW"/>
</dbReference>
<evidence type="ECO:0000256" key="13">
    <source>
        <dbReference type="ARBA" id="ARBA00047872"/>
    </source>
</evidence>
<feature type="binding site" evidence="14">
    <location>
        <position position="187"/>
    </location>
    <ligand>
        <name>ATP</name>
        <dbReference type="ChEBI" id="CHEBI:30616"/>
    </ligand>
</feature>
<dbReference type="RefSeq" id="WP_203367808.1">
    <property type="nucleotide sequence ID" value="NZ_WSFT01000053.1"/>
</dbReference>
<accession>A0A942Z7U4</accession>
<evidence type="ECO:0000256" key="3">
    <source>
        <dbReference type="ARBA" id="ARBA00004986"/>
    </source>
</evidence>
<keyword evidence="8 14" id="KW-0547">Nucleotide-binding</keyword>
<keyword evidence="20" id="KW-1185">Reference proteome</keyword>
<dbReference type="FunFam" id="3.40.1160.10:FF:000002">
    <property type="entry name" value="Aspartokinase"/>
    <property type="match status" value="1"/>
</dbReference>
<dbReference type="NCBIfam" id="TIGR00657">
    <property type="entry name" value="asp_kinases"/>
    <property type="match status" value="1"/>
</dbReference>
<feature type="binding site" evidence="14">
    <location>
        <begin position="7"/>
        <end position="10"/>
    </location>
    <ligand>
        <name>ATP</name>
        <dbReference type="ChEBI" id="CHEBI:30616"/>
    </ligand>
</feature>
<reference evidence="19" key="1">
    <citation type="submission" date="2019-12" db="EMBL/GenBank/DDBJ databases">
        <title>Clostridiaceae gen. nov. sp. nov., isolated from sediment in Xinjiang, China.</title>
        <authorList>
            <person name="Zhang R."/>
        </authorList>
    </citation>
    <scope>NUCLEOTIDE SEQUENCE</scope>
    <source>
        <strain evidence="19">D2Q-11</strain>
    </source>
</reference>
<feature type="binding site" evidence="14">
    <location>
        <position position="77"/>
    </location>
    <ligand>
        <name>substrate</name>
    </ligand>
</feature>
<evidence type="ECO:0000256" key="2">
    <source>
        <dbReference type="ARBA" id="ARBA00004766"/>
    </source>
</evidence>
<feature type="binding site" evidence="14">
    <location>
        <position position="52"/>
    </location>
    <ligand>
        <name>substrate</name>
    </ligand>
</feature>
<evidence type="ECO:0000256" key="9">
    <source>
        <dbReference type="ARBA" id="ARBA00022777"/>
    </source>
</evidence>
<dbReference type="GO" id="GO:0004072">
    <property type="term" value="F:aspartate kinase activity"/>
    <property type="evidence" value="ECO:0007669"/>
    <property type="project" value="UniProtKB-EC"/>
</dbReference>
<keyword evidence="10 14" id="KW-0067">ATP-binding</keyword>
<comment type="pathway">
    <text evidence="3 16">Amino-acid biosynthesis; L-methionine biosynthesis via de novo pathway; L-homoserine from L-aspartate: step 1/3.</text>
</comment>
<name>A0A942Z7U4_9FIRM</name>
<evidence type="ECO:0000259" key="17">
    <source>
        <dbReference type="Pfam" id="PF00696"/>
    </source>
</evidence>
<dbReference type="InterPro" id="IPR036393">
    <property type="entry name" value="AceGlu_kinase-like_sf"/>
</dbReference>
<comment type="pathway">
    <text evidence="4 16">Amino-acid biosynthesis; L-threonine biosynthesis; L-threonine from L-aspartate: step 1/5.</text>
</comment>
<dbReference type="GO" id="GO:0005524">
    <property type="term" value="F:ATP binding"/>
    <property type="evidence" value="ECO:0007669"/>
    <property type="project" value="UniProtKB-KW"/>
</dbReference>
<evidence type="ECO:0000256" key="5">
    <source>
        <dbReference type="ARBA" id="ARBA00010122"/>
    </source>
</evidence>
<feature type="binding site" evidence="14">
    <location>
        <begin position="176"/>
        <end position="177"/>
    </location>
    <ligand>
        <name>ATP</name>
        <dbReference type="ChEBI" id="CHEBI:30616"/>
    </ligand>
</feature>
<comment type="caution">
    <text evidence="19">The sequence shown here is derived from an EMBL/GenBank/DDBJ whole genome shotgun (WGS) entry which is preliminary data.</text>
</comment>
<evidence type="ECO:0000256" key="7">
    <source>
        <dbReference type="ARBA" id="ARBA00022679"/>
    </source>
</evidence>
<comment type="function">
    <text evidence="1">Catalyzes the phosphorylation of the beta-carboxyl group of aspartic acid with ATP to yield 4-phospho-L-aspartate, which is involved in the branched biosynthetic pathway leading to the biosynthesis of amino acids threonine, isoleucine and methionine.</text>
</comment>
<evidence type="ECO:0000256" key="11">
    <source>
        <dbReference type="ARBA" id="ARBA00022915"/>
    </source>
</evidence>
<evidence type="ECO:0000256" key="4">
    <source>
        <dbReference type="ARBA" id="ARBA00005139"/>
    </source>
</evidence>
<proteinExistence type="inferred from homology"/>
<evidence type="ECO:0000259" key="18">
    <source>
        <dbReference type="Pfam" id="PF13840"/>
    </source>
</evidence>
<sequence length="400" mass="44104">MSIIVQKFGGTSVANESSREKVIEKIIEKKNKGHKIVVVVSAIGRKGDPYATDSLISLINTQYINKRDLDLLMSCGEIISSVVLSNMLTQKGYSTQVLTGGQAGIITDENYGSSKVLSVNTDNIKNKLENNNIIIVAGFQGITSQGDITTLGRGGSDTTAVLLGEALKSEFVEIYTDVDGIMTADPRVVPDAQVIDTINYSDLYNMAEDGAKVIHPKAVEIAERSNLKVKIRNTLSSSDGTTVLRRQGIIDYNDKKIISSITYKDRRTQIIIDNIKNKGKIQSVMNLLTESNISIDLINFSLETNMFTIDDENVMLAEKILSENGYIYSINRDCCKISVVGHKMKGIPGVMSRIINSIFRENIKILQTSDSHSSIWVLVKTKDAIKAMRSLHKEFNLGEK</sequence>
<evidence type="ECO:0000313" key="20">
    <source>
        <dbReference type="Proteomes" id="UP000724672"/>
    </source>
</evidence>
<protein>
    <recommendedName>
        <fullName evidence="15">Aspartokinase</fullName>
        <ecNumber evidence="15">2.7.2.4</ecNumber>
    </recommendedName>
</protein>
<feature type="domain" description="CASTOR ACT" evidence="18">
    <location>
        <begin position="330"/>
        <end position="393"/>
    </location>
</feature>
<keyword evidence="7 15" id="KW-0808">Transferase</keyword>
<evidence type="ECO:0000256" key="8">
    <source>
        <dbReference type="ARBA" id="ARBA00022741"/>
    </source>
</evidence>
<dbReference type="InterPro" id="IPR001048">
    <property type="entry name" value="Asp/Glu/Uridylate_kinase"/>
</dbReference>
<feature type="domain" description="Aspartate/glutamate/uridylate kinase" evidence="17">
    <location>
        <begin position="3"/>
        <end position="233"/>
    </location>
</feature>
<evidence type="ECO:0000256" key="1">
    <source>
        <dbReference type="ARBA" id="ARBA00003121"/>
    </source>
</evidence>
<dbReference type="GO" id="GO:0009089">
    <property type="term" value="P:lysine biosynthetic process via diaminopimelate"/>
    <property type="evidence" value="ECO:0007669"/>
    <property type="project" value="InterPro"/>
</dbReference>
<dbReference type="GO" id="GO:0005829">
    <property type="term" value="C:cytosol"/>
    <property type="evidence" value="ECO:0007669"/>
    <property type="project" value="TreeGrafter"/>
</dbReference>
<dbReference type="PROSITE" id="PS00324">
    <property type="entry name" value="ASPARTOKINASE"/>
    <property type="match status" value="1"/>
</dbReference>
<evidence type="ECO:0000256" key="12">
    <source>
        <dbReference type="ARBA" id="ARBA00023154"/>
    </source>
</evidence>
<keyword evidence="6 16" id="KW-0028">Amino-acid biosynthesis</keyword>
<keyword evidence="11" id="KW-0220">Diaminopimelate biosynthesis</keyword>
<dbReference type="InterPro" id="IPR045865">
    <property type="entry name" value="ACT-like_dom_sf"/>
</dbReference>
<organism evidence="19 20">
    <name type="scientific">Anaeromonas frigoriresistens</name>
    <dbReference type="NCBI Taxonomy" id="2683708"/>
    <lineage>
        <taxon>Bacteria</taxon>
        <taxon>Bacillati</taxon>
        <taxon>Bacillota</taxon>
        <taxon>Tissierellia</taxon>
        <taxon>Tissierellales</taxon>
        <taxon>Thermohalobacteraceae</taxon>
        <taxon>Anaeromonas</taxon>
    </lineage>
</organism>
<dbReference type="InterPro" id="IPR018042">
    <property type="entry name" value="Aspartate_kinase_CS"/>
</dbReference>
<comment type="similarity">
    <text evidence="5 15">Belongs to the aspartokinase family.</text>
</comment>
<dbReference type="InterPro" id="IPR001341">
    <property type="entry name" value="Asp_kinase"/>
</dbReference>
<dbReference type="Gene3D" id="3.30.70.260">
    <property type="match status" value="1"/>
</dbReference>
<dbReference type="PANTHER" id="PTHR21499:SF3">
    <property type="entry name" value="ASPARTOKINASE"/>
    <property type="match status" value="1"/>
</dbReference>
<dbReference type="NCBIfam" id="NF006068">
    <property type="entry name" value="PRK08210.1"/>
    <property type="match status" value="1"/>
</dbReference>
<dbReference type="GO" id="GO:0009090">
    <property type="term" value="P:homoserine biosynthetic process"/>
    <property type="evidence" value="ECO:0007669"/>
    <property type="project" value="TreeGrafter"/>
</dbReference>
<evidence type="ECO:0000313" key="19">
    <source>
        <dbReference type="EMBL" id="MBS4539901.1"/>
    </source>
</evidence>
<evidence type="ECO:0000256" key="16">
    <source>
        <dbReference type="RuleBase" id="RU004249"/>
    </source>
</evidence>
<comment type="catalytic activity">
    <reaction evidence="13 15">
        <text>L-aspartate + ATP = 4-phospho-L-aspartate + ADP</text>
        <dbReference type="Rhea" id="RHEA:23776"/>
        <dbReference type="ChEBI" id="CHEBI:29991"/>
        <dbReference type="ChEBI" id="CHEBI:30616"/>
        <dbReference type="ChEBI" id="CHEBI:57535"/>
        <dbReference type="ChEBI" id="CHEBI:456216"/>
        <dbReference type="EC" id="2.7.2.4"/>
    </reaction>
</comment>